<dbReference type="PROSITE" id="PS00065">
    <property type="entry name" value="D_2_HYDROXYACID_DH_1"/>
    <property type="match status" value="1"/>
</dbReference>
<protein>
    <submittedName>
        <fullName evidence="7">Lactate dehydrogenase</fullName>
    </submittedName>
</protein>
<sequence>MTTTPKIALLSLHTLTPGHQAQIAERYDLHYAPTPAERTAAIATQGHRFRAVLTVGATGLSAQEIEAMPALELICALGAGYENIAVDAARARGIALGTGAGTNDDCVADHAFGLLIGIVRGLRPMDRLCREGVWRDAIGLPPNVSGKRLGIFGLGAIGQKIARRAAAFDMPIGYHNRQPRAGVEHRYFDSLQALAEWCDVLVCATPGGPATRHKVDAAVLDALGPQGYLVNISRGSVVDTAALAQALREQRIAGAGLDVYESEPAPPEALIALDNVLLTPHLGGWSPEAVQRSVDQFLANAEGHFAGRGVVSPI</sequence>
<keyword evidence="2 4" id="KW-0560">Oxidoreductase</keyword>
<name>A0A1I2A0T3_9BURK</name>
<evidence type="ECO:0000259" key="6">
    <source>
        <dbReference type="Pfam" id="PF02826"/>
    </source>
</evidence>
<dbReference type="AlphaFoldDB" id="A0A1I2A0T3"/>
<dbReference type="PANTHER" id="PTHR10996:SF178">
    <property type="entry name" value="2-HYDROXYACID DEHYDROGENASE YGL185C-RELATED"/>
    <property type="match status" value="1"/>
</dbReference>
<dbReference type="PANTHER" id="PTHR10996">
    <property type="entry name" value="2-HYDROXYACID DEHYDROGENASE-RELATED"/>
    <property type="match status" value="1"/>
</dbReference>
<dbReference type="Pfam" id="PF02826">
    <property type="entry name" value="2-Hacid_dh_C"/>
    <property type="match status" value="1"/>
</dbReference>
<reference evidence="8" key="1">
    <citation type="submission" date="2016-10" db="EMBL/GenBank/DDBJ databases">
        <authorList>
            <person name="Varghese N."/>
            <person name="Submissions S."/>
        </authorList>
    </citation>
    <scope>NUCLEOTIDE SEQUENCE [LARGE SCALE GENOMIC DNA]</scope>
    <source>
        <strain evidence="8">DSM 27981</strain>
    </source>
</reference>
<dbReference type="GO" id="GO:0016618">
    <property type="term" value="F:hydroxypyruvate reductase [NAD(P)H] activity"/>
    <property type="evidence" value="ECO:0007669"/>
    <property type="project" value="TreeGrafter"/>
</dbReference>
<dbReference type="CDD" id="cd12156">
    <property type="entry name" value="HPPR"/>
    <property type="match status" value="1"/>
</dbReference>
<dbReference type="InterPro" id="IPR006140">
    <property type="entry name" value="D-isomer_DH_NAD-bd"/>
</dbReference>
<dbReference type="InterPro" id="IPR050223">
    <property type="entry name" value="D-isomer_2-hydroxyacid_DH"/>
</dbReference>
<dbReference type="FunFam" id="3.40.50.720:FF:000213">
    <property type="entry name" value="Putative 2-hydroxyacid dehydrogenase"/>
    <property type="match status" value="1"/>
</dbReference>
<dbReference type="InterPro" id="IPR029752">
    <property type="entry name" value="D-isomer_DH_CS1"/>
</dbReference>
<dbReference type="Proteomes" id="UP000199119">
    <property type="component" value="Unassembled WGS sequence"/>
</dbReference>
<evidence type="ECO:0000313" key="7">
    <source>
        <dbReference type="EMBL" id="SFE37479.1"/>
    </source>
</evidence>
<dbReference type="Pfam" id="PF00389">
    <property type="entry name" value="2-Hacid_dh"/>
    <property type="match status" value="1"/>
</dbReference>
<evidence type="ECO:0000313" key="8">
    <source>
        <dbReference type="Proteomes" id="UP000199119"/>
    </source>
</evidence>
<dbReference type="SUPFAM" id="SSF52283">
    <property type="entry name" value="Formate/glycerate dehydrogenase catalytic domain-like"/>
    <property type="match status" value="1"/>
</dbReference>
<keyword evidence="1" id="KW-0521">NADP</keyword>
<evidence type="ECO:0000256" key="1">
    <source>
        <dbReference type="ARBA" id="ARBA00022857"/>
    </source>
</evidence>
<accession>A0A1I2A0T3</accession>
<dbReference type="InterPro" id="IPR006139">
    <property type="entry name" value="D-isomer_2_OHA_DH_cat_dom"/>
</dbReference>
<dbReference type="EMBL" id="FONX01000001">
    <property type="protein sequence ID" value="SFE37479.1"/>
    <property type="molecule type" value="Genomic_DNA"/>
</dbReference>
<feature type="domain" description="D-isomer specific 2-hydroxyacid dehydrogenase catalytic" evidence="5">
    <location>
        <begin position="20"/>
        <end position="309"/>
    </location>
</feature>
<keyword evidence="3" id="KW-0520">NAD</keyword>
<evidence type="ECO:0000259" key="5">
    <source>
        <dbReference type="Pfam" id="PF00389"/>
    </source>
</evidence>
<dbReference type="SUPFAM" id="SSF51735">
    <property type="entry name" value="NAD(P)-binding Rossmann-fold domains"/>
    <property type="match status" value="1"/>
</dbReference>
<evidence type="ECO:0000256" key="3">
    <source>
        <dbReference type="ARBA" id="ARBA00023027"/>
    </source>
</evidence>
<dbReference type="InterPro" id="IPR036291">
    <property type="entry name" value="NAD(P)-bd_dom_sf"/>
</dbReference>
<gene>
    <name evidence="7" type="ORF">SAMN04489711_101471</name>
</gene>
<dbReference type="GO" id="GO:0051287">
    <property type="term" value="F:NAD binding"/>
    <property type="evidence" value="ECO:0007669"/>
    <property type="project" value="InterPro"/>
</dbReference>
<dbReference type="GO" id="GO:0030267">
    <property type="term" value="F:glyoxylate reductase (NADPH) activity"/>
    <property type="evidence" value="ECO:0007669"/>
    <property type="project" value="TreeGrafter"/>
</dbReference>
<dbReference type="Gene3D" id="3.40.50.720">
    <property type="entry name" value="NAD(P)-binding Rossmann-like Domain"/>
    <property type="match status" value="2"/>
</dbReference>
<dbReference type="GO" id="GO:0005829">
    <property type="term" value="C:cytosol"/>
    <property type="evidence" value="ECO:0007669"/>
    <property type="project" value="TreeGrafter"/>
</dbReference>
<comment type="similarity">
    <text evidence="4">Belongs to the D-isomer specific 2-hydroxyacid dehydrogenase family.</text>
</comment>
<organism evidence="7 8">
    <name type="scientific">Paracidovorax wautersii</name>
    <dbReference type="NCBI Taxonomy" id="1177982"/>
    <lineage>
        <taxon>Bacteria</taxon>
        <taxon>Pseudomonadati</taxon>
        <taxon>Pseudomonadota</taxon>
        <taxon>Betaproteobacteria</taxon>
        <taxon>Burkholderiales</taxon>
        <taxon>Comamonadaceae</taxon>
        <taxon>Paracidovorax</taxon>
    </lineage>
</organism>
<evidence type="ECO:0000256" key="4">
    <source>
        <dbReference type="RuleBase" id="RU003719"/>
    </source>
</evidence>
<dbReference type="RefSeq" id="WP_175518393.1">
    <property type="nucleotide sequence ID" value="NZ_FONX01000001.1"/>
</dbReference>
<dbReference type="STRING" id="1177982.SAMN04489711_101471"/>
<proteinExistence type="inferred from homology"/>
<feature type="domain" description="D-isomer specific 2-hydroxyacid dehydrogenase NAD-binding" evidence="6">
    <location>
        <begin position="112"/>
        <end position="283"/>
    </location>
</feature>
<evidence type="ECO:0000256" key="2">
    <source>
        <dbReference type="ARBA" id="ARBA00023002"/>
    </source>
</evidence>
<keyword evidence="8" id="KW-1185">Reference proteome</keyword>